<keyword evidence="4" id="KW-0934">Plastid</keyword>
<reference evidence="4" key="1">
    <citation type="journal article" date="2015" name="BMC Evol. Biol.">
        <title>Chloroplast phylogenomic analysis of chlorophyte green algae identifies a novel lineage sister to the Sphaeropleales (Chlorophyceae).</title>
        <authorList>
            <person name="Lemieux C."/>
            <person name="Vincent A.T."/>
            <person name="Labarre A."/>
            <person name="Otis C."/>
            <person name="Turmel M."/>
        </authorList>
    </citation>
    <scope>NUCLEOTIDE SEQUENCE</scope>
</reference>
<dbReference type="AlphaFoldDB" id="A0A0S2LQE9"/>
<dbReference type="GO" id="GO:0051117">
    <property type="term" value="F:ATPase binding"/>
    <property type="evidence" value="ECO:0007669"/>
    <property type="project" value="TreeGrafter"/>
</dbReference>
<dbReference type="GO" id="GO:0009536">
    <property type="term" value="C:plastid"/>
    <property type="evidence" value="ECO:0007669"/>
    <property type="project" value="UniProtKB-ARBA"/>
</dbReference>
<evidence type="ECO:0000256" key="3">
    <source>
        <dbReference type="SAM" id="MobiDB-lite"/>
    </source>
</evidence>
<keyword evidence="4" id="KW-0150">Chloroplast</keyword>
<dbReference type="CDD" id="cd07017">
    <property type="entry name" value="S14_ClpP_2"/>
    <property type="match status" value="1"/>
</dbReference>
<dbReference type="Gene3D" id="3.90.226.10">
    <property type="entry name" value="2-enoyl-CoA Hydratase, Chain A, domain 1"/>
    <property type="match status" value="1"/>
</dbReference>
<dbReference type="InterPro" id="IPR029045">
    <property type="entry name" value="ClpP/crotonase-like_dom_sf"/>
</dbReference>
<protein>
    <recommendedName>
        <fullName evidence="2">ATP-dependent Clp protease proteolytic subunit</fullName>
    </recommendedName>
</protein>
<dbReference type="GO" id="GO:0004252">
    <property type="term" value="F:serine-type endopeptidase activity"/>
    <property type="evidence" value="ECO:0007669"/>
    <property type="project" value="InterPro"/>
</dbReference>
<organism evidence="4">
    <name type="scientific">Staurocarteria cerasiformis</name>
    <name type="common">Green alga</name>
    <name type="synonym">Carteria cerasiformis</name>
    <dbReference type="NCBI Taxonomy" id="69401"/>
    <lineage>
        <taxon>Eukaryota</taxon>
        <taxon>Viridiplantae</taxon>
        <taxon>Chlorophyta</taxon>
        <taxon>core chlorophytes</taxon>
        <taxon>Chlorophyceae</taxon>
        <taxon>CS clade</taxon>
        <taxon>Chlamydomonadales</taxon>
        <taxon>Chlamydomonadaceae</taxon>
        <taxon>Staurocarteria</taxon>
    </lineage>
</organism>
<dbReference type="PANTHER" id="PTHR10381">
    <property type="entry name" value="ATP-DEPENDENT CLP PROTEASE PROTEOLYTIC SUBUNIT"/>
    <property type="match status" value="1"/>
</dbReference>
<keyword evidence="4" id="KW-0378">Hydrolase</keyword>
<dbReference type="GO" id="GO:0004176">
    <property type="term" value="F:ATP-dependent peptidase activity"/>
    <property type="evidence" value="ECO:0007669"/>
    <property type="project" value="InterPro"/>
</dbReference>
<dbReference type="InterPro" id="IPR001907">
    <property type="entry name" value="ClpP"/>
</dbReference>
<dbReference type="InterPro" id="IPR023562">
    <property type="entry name" value="ClpP/TepA"/>
</dbReference>
<keyword evidence="4" id="KW-0645">Protease</keyword>
<dbReference type="RefSeq" id="YP_009185160.1">
    <property type="nucleotide sequence ID" value="NC_028585.1"/>
</dbReference>
<dbReference type="GeneID" id="26379023"/>
<comment type="similarity">
    <text evidence="1 2">Belongs to the peptidase S14 family.</text>
</comment>
<gene>
    <name evidence="4" type="primary">clpP</name>
</gene>
<name>A0A0S2LQE9_STACE</name>
<feature type="compositionally biased region" description="Basic and acidic residues" evidence="3">
    <location>
        <begin position="124"/>
        <end position="137"/>
    </location>
</feature>
<dbReference type="EMBL" id="KT625420">
    <property type="protein sequence ID" value="ALO63417.1"/>
    <property type="molecule type" value="Genomic_DNA"/>
</dbReference>
<evidence type="ECO:0000256" key="2">
    <source>
        <dbReference type="RuleBase" id="RU003567"/>
    </source>
</evidence>
<feature type="region of interest" description="Disordered" evidence="3">
    <location>
        <begin position="106"/>
        <end position="164"/>
    </location>
</feature>
<dbReference type="SUPFAM" id="SSF52096">
    <property type="entry name" value="ClpP/crotonase"/>
    <property type="match status" value="1"/>
</dbReference>
<dbReference type="Pfam" id="PF00574">
    <property type="entry name" value="CLP_protease"/>
    <property type="match status" value="1"/>
</dbReference>
<dbReference type="GO" id="GO:0009368">
    <property type="term" value="C:endopeptidase Clp complex"/>
    <property type="evidence" value="ECO:0007669"/>
    <property type="project" value="TreeGrafter"/>
</dbReference>
<feature type="compositionally biased region" description="Polar residues" evidence="3">
    <location>
        <begin position="488"/>
        <end position="502"/>
    </location>
</feature>
<dbReference type="PANTHER" id="PTHR10381:SF11">
    <property type="entry name" value="ATP-DEPENDENT CLP PROTEASE PROTEOLYTIC SUBUNIT, MITOCHONDRIAL"/>
    <property type="match status" value="1"/>
</dbReference>
<accession>A0A0S2LQE9</accession>
<evidence type="ECO:0000313" key="4">
    <source>
        <dbReference type="EMBL" id="ALO63417.1"/>
    </source>
</evidence>
<geneLocation type="chloroplast" evidence="4"/>
<sequence length="924" mass="103902">MKIYNIHNMPSRIVDYKDKKFLPTKNQNKFWFFSNYLVSMNMPIGVPRIIYCWSEELPAQWTDIYNFIFRKRMIFLMQHLDNEICNQICGLLINIHMEDRTKDLDEKKMLKSSEKSNSMSGPKFRRDNTSNRYEDKNISSSSRGGTSGPNSPNQRAMPTDGSNRFNEANIDGNTFFSNTRAVDLLKNSEEDLAIDELAMLEQYTLQKITLEWLNWNAQFFDYSDEPYLFYLAEILSYQKEDNANLLYGFVRNPSTAIPVLLTQNNIGWTNIAQKNLEIRKAFSSNPGPKTQISNFSDSFQNLSRLTLILSLNASSAGTSLIKHAIPFFAGIKPEGGVESTTNQKETKQTNKKILLFIFPINFYKKELKNLEIYSPFRQLTLMSIMFILNKLPDFSKTNIFSLPDYIDSKFIRTNSGITFPGSMLGSTAIPTKKAAIGKSDLDFFNSNAHNVPFSKILNYFALNSSFISPYANSKAWSVFDQLSSSTNLSKMTGKNGEQQLSKQETEDKKQEISSNLAIPQRIKRSNGHLIVASFSSMPAKVGFAFVESSASASQHDSKSEEQILEQNLTKAGATASHGPKYQLRKEKNIKINEKVLGQRSLKKEYNQDYLNLSSSDLGKLDSRSLSQLKRLPGFLPKTKPLGSQKPNIKKSDLQTKKSTLIPNLYDPSLLSLETPYNLSISNSLLSSESAKNDVGDSILGFQNKKNRGLNRNFSTSIKASRSGSSIDDGIRENKDERIMRLIEEESENKLFVLINSFGGSVGNGITIHDAMQFIRGTILTVGLGVVASAASLALAGGTIGDRYITEACHAMIHQPEGGVSGQASDLWIESQEILKIRLNVAEIYSLTTYRPRHKVLRDLDRDFYLTASEACAYGLADYVATSAVMHEIIQATNSAWDYQDSKQQRLLEKRLSLSSNPDTQSILK</sequence>
<dbReference type="PRINTS" id="PR00127">
    <property type="entry name" value="CLPPROTEASEP"/>
</dbReference>
<feature type="region of interest" description="Disordered" evidence="3">
    <location>
        <begin position="488"/>
        <end position="513"/>
    </location>
</feature>
<proteinExistence type="inferred from homology"/>
<evidence type="ECO:0000256" key="1">
    <source>
        <dbReference type="ARBA" id="ARBA00007039"/>
    </source>
</evidence>
<feature type="compositionally biased region" description="Polar residues" evidence="3">
    <location>
        <begin position="138"/>
        <end position="164"/>
    </location>
</feature>
<dbReference type="GO" id="GO:0006515">
    <property type="term" value="P:protein quality control for misfolded or incompletely synthesized proteins"/>
    <property type="evidence" value="ECO:0007669"/>
    <property type="project" value="TreeGrafter"/>
</dbReference>